<evidence type="ECO:0000259" key="6">
    <source>
        <dbReference type="Pfam" id="PF01212"/>
    </source>
</evidence>
<dbReference type="Proteomes" id="UP000607311">
    <property type="component" value="Unassembled WGS sequence"/>
</dbReference>
<reference evidence="7" key="1">
    <citation type="submission" date="2021-01" db="EMBL/GenBank/DDBJ databases">
        <title>Whole genome shotgun sequence of Verrucosispora sediminis NBRC 107745.</title>
        <authorList>
            <person name="Komaki H."/>
            <person name="Tamura T."/>
        </authorList>
    </citation>
    <scope>NUCLEOTIDE SEQUENCE</scope>
    <source>
        <strain evidence="7">NBRC 107745</strain>
    </source>
</reference>
<dbReference type="OrthoDB" id="9774495at2"/>
<gene>
    <name evidence="7" type="primary">ltaA</name>
    <name evidence="7" type="ORF">Vse01_50920</name>
</gene>
<keyword evidence="3" id="KW-0663">Pyridoxal phosphate</keyword>
<keyword evidence="8" id="KW-1185">Reference proteome</keyword>
<evidence type="ECO:0000256" key="5">
    <source>
        <dbReference type="PIRSR" id="PIRSR017617-1"/>
    </source>
</evidence>
<proteinExistence type="inferred from homology"/>
<dbReference type="GO" id="GO:0006545">
    <property type="term" value="P:glycine biosynthetic process"/>
    <property type="evidence" value="ECO:0007669"/>
    <property type="project" value="TreeGrafter"/>
</dbReference>
<evidence type="ECO:0000256" key="1">
    <source>
        <dbReference type="ARBA" id="ARBA00001933"/>
    </source>
</evidence>
<dbReference type="Gene3D" id="3.40.640.10">
    <property type="entry name" value="Type I PLP-dependent aspartate aminotransferase-like (Major domain)"/>
    <property type="match status" value="1"/>
</dbReference>
<dbReference type="GO" id="GO:0006567">
    <property type="term" value="P:L-threonine catabolic process"/>
    <property type="evidence" value="ECO:0007669"/>
    <property type="project" value="TreeGrafter"/>
</dbReference>
<dbReference type="NCBIfam" id="NF041359">
    <property type="entry name" value="GntG_guanitoxin"/>
    <property type="match status" value="1"/>
</dbReference>
<sequence length="347" mass="36805">MIELRSDTFTVPDATMRHAIAEAAVGDDVYGEDPTVRALERRAAALTGHQAAVFTPSGTMANLCSVMAQADRGRAVIVGDRSDLYLFEAGGPSVLGGTVLRPVPNLPDGTLDPRRLTEELTVDRQDPQFALPALLCVENTHNMAGGVPLDLGYLKHLRDLSGEHGIRLHLDGARVFNAAVALGVPVGEITSLADSAQFCLSKGLGAPVGSLLVGSAEVIERAQRIRKMLGGGMRQAGLLAAAGLIALDDVEQRLRRDHEHAAIFAELLMASDALELRGGAPRTNIVFFRAAGVESQTSFLRHCADGGVRLLELEAGWVRAVFHGGVSGADARRAAHVIRTAAERLPR</sequence>
<dbReference type="InterPro" id="IPR023603">
    <property type="entry name" value="Low_specificity_L-TA-like"/>
</dbReference>
<dbReference type="Pfam" id="PF01212">
    <property type="entry name" value="Beta_elim_lyase"/>
    <property type="match status" value="1"/>
</dbReference>
<dbReference type="AlphaFoldDB" id="A0A9W5XMF5"/>
<keyword evidence="4" id="KW-0456">Lyase</keyword>
<dbReference type="PANTHER" id="PTHR48097">
    <property type="entry name" value="L-THREONINE ALDOLASE-RELATED"/>
    <property type="match status" value="1"/>
</dbReference>
<evidence type="ECO:0000256" key="4">
    <source>
        <dbReference type="ARBA" id="ARBA00023239"/>
    </source>
</evidence>
<comment type="similarity">
    <text evidence="2">Belongs to the threonine aldolase family.</text>
</comment>
<comment type="caution">
    <text evidence="7">The sequence shown here is derived from an EMBL/GenBank/DDBJ whole genome shotgun (WGS) entry which is preliminary data.</text>
</comment>
<name>A0A9W5XMF5_9ACTN</name>
<organism evidence="7 8">
    <name type="scientific">Micromonospora sediminimaris</name>
    <dbReference type="NCBI Taxonomy" id="547162"/>
    <lineage>
        <taxon>Bacteria</taxon>
        <taxon>Bacillati</taxon>
        <taxon>Actinomycetota</taxon>
        <taxon>Actinomycetes</taxon>
        <taxon>Micromonosporales</taxon>
        <taxon>Micromonosporaceae</taxon>
        <taxon>Micromonospora</taxon>
    </lineage>
</organism>
<dbReference type="InterPro" id="IPR015424">
    <property type="entry name" value="PyrdxlP-dep_Trfase"/>
</dbReference>
<dbReference type="EMBL" id="BOPD01000038">
    <property type="protein sequence ID" value="GIJ35944.1"/>
    <property type="molecule type" value="Genomic_DNA"/>
</dbReference>
<dbReference type="GO" id="GO:0008732">
    <property type="term" value="F:L-allo-threonine aldolase activity"/>
    <property type="evidence" value="ECO:0007669"/>
    <property type="project" value="TreeGrafter"/>
</dbReference>
<dbReference type="InterPro" id="IPR015422">
    <property type="entry name" value="PyrdxlP-dep_Trfase_small"/>
</dbReference>
<evidence type="ECO:0000256" key="3">
    <source>
        <dbReference type="ARBA" id="ARBA00022898"/>
    </source>
</evidence>
<dbReference type="GO" id="GO:0005829">
    <property type="term" value="C:cytosol"/>
    <property type="evidence" value="ECO:0007669"/>
    <property type="project" value="TreeGrafter"/>
</dbReference>
<dbReference type="Gene3D" id="3.90.1150.10">
    <property type="entry name" value="Aspartate Aminotransferase, domain 1"/>
    <property type="match status" value="1"/>
</dbReference>
<dbReference type="RefSeq" id="WP_093408914.1">
    <property type="nucleotide sequence ID" value="NZ_BOPD01000038.1"/>
</dbReference>
<dbReference type="FunFam" id="3.40.640.10:FF:000030">
    <property type="entry name" value="Low-specificity L-threonine aldolase"/>
    <property type="match status" value="1"/>
</dbReference>
<dbReference type="PIRSF" id="PIRSF017617">
    <property type="entry name" value="Thr_aldolase"/>
    <property type="match status" value="1"/>
</dbReference>
<evidence type="ECO:0000256" key="2">
    <source>
        <dbReference type="ARBA" id="ARBA00006966"/>
    </source>
</evidence>
<protein>
    <submittedName>
        <fullName evidence="7">Threonine aldolase</fullName>
    </submittedName>
</protein>
<accession>A0A9W5XMF5</accession>
<evidence type="ECO:0000313" key="7">
    <source>
        <dbReference type="EMBL" id="GIJ35944.1"/>
    </source>
</evidence>
<dbReference type="PANTHER" id="PTHR48097:SF9">
    <property type="entry name" value="L-THREONINE ALDOLASE"/>
    <property type="match status" value="1"/>
</dbReference>
<dbReference type="SUPFAM" id="SSF53383">
    <property type="entry name" value="PLP-dependent transferases"/>
    <property type="match status" value="1"/>
</dbReference>
<dbReference type="InterPro" id="IPR001597">
    <property type="entry name" value="ArAA_b-elim_lyase/Thr_aldolase"/>
</dbReference>
<feature type="domain" description="Aromatic amino acid beta-eliminating lyase/threonine aldolase" evidence="6">
    <location>
        <begin position="3"/>
        <end position="287"/>
    </location>
</feature>
<feature type="modified residue" description="N6-(pyridoxal phosphate)lysine" evidence="5">
    <location>
        <position position="202"/>
    </location>
</feature>
<comment type="cofactor">
    <cofactor evidence="1">
        <name>pyridoxal 5'-phosphate</name>
        <dbReference type="ChEBI" id="CHEBI:597326"/>
    </cofactor>
</comment>
<dbReference type="InterPro" id="IPR015421">
    <property type="entry name" value="PyrdxlP-dep_Trfase_major"/>
</dbReference>
<evidence type="ECO:0000313" key="8">
    <source>
        <dbReference type="Proteomes" id="UP000607311"/>
    </source>
</evidence>